<evidence type="ECO:0000256" key="4">
    <source>
        <dbReference type="ARBA" id="ARBA00047645"/>
    </source>
</evidence>
<dbReference type="RefSeq" id="XP_024947139.1">
    <property type="nucleotide sequence ID" value="XM_025091371.1"/>
</dbReference>
<evidence type="ECO:0000313" key="10">
    <source>
        <dbReference type="RefSeq" id="XP_015608346.1"/>
    </source>
</evidence>
<feature type="active site" evidence="5">
    <location>
        <position position="40"/>
    </location>
</feature>
<dbReference type="GeneID" id="107274094"/>
<dbReference type="RefSeq" id="XP_015608346.1">
    <property type="nucleotide sequence ID" value="XM_015752860.2"/>
</dbReference>
<proteinExistence type="inferred from homology"/>
<dbReference type="InterPro" id="IPR036046">
    <property type="entry name" value="Acylphosphatase-like_dom_sf"/>
</dbReference>
<keyword evidence="3 5" id="KW-0378">Hydrolase</keyword>
<dbReference type="PROSITE" id="PS51160">
    <property type="entry name" value="ACYLPHOSPHATASE_3"/>
    <property type="match status" value="1"/>
</dbReference>
<protein>
    <recommendedName>
        <fullName evidence="2 5">Acylphosphatase</fullName>
        <ecNumber evidence="2 5">3.6.1.7</ecNumber>
    </recommendedName>
</protein>
<reference evidence="10 11" key="1">
    <citation type="submission" date="2025-04" db="UniProtKB">
        <authorList>
            <consortium name="RefSeq"/>
        </authorList>
    </citation>
    <scope>IDENTIFICATION</scope>
</reference>
<dbReference type="PROSITE" id="PS00150">
    <property type="entry name" value="ACYLPHOSPHATASE_1"/>
    <property type="match status" value="1"/>
</dbReference>
<evidence type="ECO:0000256" key="5">
    <source>
        <dbReference type="PROSITE-ProRule" id="PRU00520"/>
    </source>
</evidence>
<evidence type="ECO:0000259" key="8">
    <source>
        <dbReference type="PROSITE" id="PS51160"/>
    </source>
</evidence>
<dbReference type="PANTHER" id="PTHR10029:SF3">
    <property type="entry name" value="ACYLPHOSPHATASE-RELATED"/>
    <property type="match status" value="1"/>
</dbReference>
<comment type="similarity">
    <text evidence="1 7">Belongs to the acylphosphatase family.</text>
</comment>
<dbReference type="GO" id="GO:0003998">
    <property type="term" value="F:acylphosphatase activity"/>
    <property type="evidence" value="ECO:0007669"/>
    <property type="project" value="UniProtKB-EC"/>
</dbReference>
<dbReference type="InterPro" id="IPR020456">
    <property type="entry name" value="Acylphosphatase"/>
</dbReference>
<dbReference type="EC" id="3.6.1.7" evidence="2 5"/>
<evidence type="ECO:0000313" key="13">
    <source>
        <dbReference type="RefSeq" id="XP_024947139.1"/>
    </source>
</evidence>
<comment type="catalytic activity">
    <reaction evidence="4 5 6">
        <text>an acyl phosphate + H2O = a carboxylate + phosphate + H(+)</text>
        <dbReference type="Rhea" id="RHEA:14965"/>
        <dbReference type="ChEBI" id="CHEBI:15377"/>
        <dbReference type="ChEBI" id="CHEBI:15378"/>
        <dbReference type="ChEBI" id="CHEBI:29067"/>
        <dbReference type="ChEBI" id="CHEBI:43474"/>
        <dbReference type="ChEBI" id="CHEBI:59918"/>
        <dbReference type="EC" id="3.6.1.7"/>
    </reaction>
</comment>
<evidence type="ECO:0000313" key="11">
    <source>
        <dbReference type="RefSeq" id="XP_024947137.1"/>
    </source>
</evidence>
<dbReference type="SUPFAM" id="SSF54975">
    <property type="entry name" value="Acylphosphatase/BLUF domain-like"/>
    <property type="match status" value="1"/>
</dbReference>
<gene>
    <name evidence="10 11 12 13" type="primary">LOC107274094</name>
</gene>
<sequence>MSNKIISVNFEVYGRVQGVFFRKYTKKRCEELGLKGWCMNTEIGTVVGHIEGEKSKIEEMKHWLQYKGSPQSLIDKVVFRDEQELSQPTFSDFKIRR</sequence>
<evidence type="ECO:0000256" key="1">
    <source>
        <dbReference type="ARBA" id="ARBA00005614"/>
    </source>
</evidence>
<dbReference type="Gene3D" id="3.30.70.100">
    <property type="match status" value="1"/>
</dbReference>
<dbReference type="Pfam" id="PF00708">
    <property type="entry name" value="Acylphosphatase"/>
    <property type="match status" value="1"/>
</dbReference>
<evidence type="ECO:0000256" key="3">
    <source>
        <dbReference type="ARBA" id="ARBA00022801"/>
    </source>
</evidence>
<feature type="domain" description="Acylphosphatase-like" evidence="8">
    <location>
        <begin position="7"/>
        <end position="97"/>
    </location>
</feature>
<dbReference type="PANTHER" id="PTHR10029">
    <property type="entry name" value="ACYLPHOSPHATASE"/>
    <property type="match status" value="1"/>
</dbReference>
<accession>A0AAJ7W771</accession>
<evidence type="ECO:0000256" key="7">
    <source>
        <dbReference type="RuleBase" id="RU004168"/>
    </source>
</evidence>
<dbReference type="InterPro" id="IPR017968">
    <property type="entry name" value="Acylphosphatase_CS"/>
</dbReference>
<dbReference type="InterPro" id="IPR001792">
    <property type="entry name" value="Acylphosphatase-like_dom"/>
</dbReference>
<dbReference type="Proteomes" id="UP000694920">
    <property type="component" value="Unplaced"/>
</dbReference>
<evidence type="ECO:0000256" key="6">
    <source>
        <dbReference type="RuleBase" id="RU000553"/>
    </source>
</evidence>
<evidence type="ECO:0000256" key="2">
    <source>
        <dbReference type="ARBA" id="ARBA00012150"/>
    </source>
</evidence>
<dbReference type="RefSeq" id="XP_024947137.1">
    <property type="nucleotide sequence ID" value="XM_025091369.1"/>
</dbReference>
<evidence type="ECO:0000313" key="9">
    <source>
        <dbReference type="Proteomes" id="UP000694920"/>
    </source>
</evidence>
<dbReference type="FunFam" id="3.30.70.100:FF:000011">
    <property type="entry name" value="Acylphosphatase"/>
    <property type="match status" value="1"/>
</dbReference>
<name>A0AAJ7W771_CEPCN</name>
<dbReference type="PROSITE" id="PS00151">
    <property type="entry name" value="ACYLPHOSPHATASE_2"/>
    <property type="match status" value="1"/>
</dbReference>
<feature type="active site" evidence="5">
    <location>
        <position position="22"/>
    </location>
</feature>
<dbReference type="PRINTS" id="PR00112">
    <property type="entry name" value="ACYLPHPHTASE"/>
</dbReference>
<dbReference type="AlphaFoldDB" id="A0AAJ7W771"/>
<keyword evidence="9" id="KW-1185">Reference proteome</keyword>
<dbReference type="KEGG" id="ccin:107274094"/>
<dbReference type="RefSeq" id="XP_024947138.1">
    <property type="nucleotide sequence ID" value="XM_025091370.1"/>
</dbReference>
<organism evidence="9 12">
    <name type="scientific">Cephus cinctus</name>
    <name type="common">Wheat stem sawfly</name>
    <dbReference type="NCBI Taxonomy" id="211228"/>
    <lineage>
        <taxon>Eukaryota</taxon>
        <taxon>Metazoa</taxon>
        <taxon>Ecdysozoa</taxon>
        <taxon>Arthropoda</taxon>
        <taxon>Hexapoda</taxon>
        <taxon>Insecta</taxon>
        <taxon>Pterygota</taxon>
        <taxon>Neoptera</taxon>
        <taxon>Endopterygota</taxon>
        <taxon>Hymenoptera</taxon>
        <taxon>Cephoidea</taxon>
        <taxon>Cephidae</taxon>
        <taxon>Cephus</taxon>
    </lineage>
</organism>
<evidence type="ECO:0000313" key="12">
    <source>
        <dbReference type="RefSeq" id="XP_024947138.1"/>
    </source>
</evidence>